<dbReference type="Proteomes" id="UP001341840">
    <property type="component" value="Unassembled WGS sequence"/>
</dbReference>
<proteinExistence type="predicted"/>
<reference evidence="1 2" key="1">
    <citation type="journal article" date="2023" name="Plants (Basel)">
        <title>Bridging the Gap: Combining Genomics and Transcriptomics Approaches to Understand Stylosanthes scabra, an Orphan Legume from the Brazilian Caatinga.</title>
        <authorList>
            <person name="Ferreira-Neto J.R.C."/>
            <person name="da Silva M.D."/>
            <person name="Binneck E."/>
            <person name="de Melo N.F."/>
            <person name="da Silva R.H."/>
            <person name="de Melo A.L.T.M."/>
            <person name="Pandolfi V."/>
            <person name="Bustamante F.O."/>
            <person name="Brasileiro-Vidal A.C."/>
            <person name="Benko-Iseppon A.M."/>
        </authorList>
    </citation>
    <scope>NUCLEOTIDE SEQUENCE [LARGE SCALE GENOMIC DNA]</scope>
    <source>
        <tissue evidence="1">Leaves</tissue>
    </source>
</reference>
<name>A0ABU6XPS8_9FABA</name>
<evidence type="ECO:0000313" key="2">
    <source>
        <dbReference type="Proteomes" id="UP001341840"/>
    </source>
</evidence>
<protein>
    <submittedName>
        <fullName evidence="1">Uncharacterized protein</fullName>
    </submittedName>
</protein>
<dbReference type="EMBL" id="JASCZI010212431">
    <property type="protein sequence ID" value="MED6199439.1"/>
    <property type="molecule type" value="Genomic_DNA"/>
</dbReference>
<organism evidence="1 2">
    <name type="scientific">Stylosanthes scabra</name>
    <dbReference type="NCBI Taxonomy" id="79078"/>
    <lineage>
        <taxon>Eukaryota</taxon>
        <taxon>Viridiplantae</taxon>
        <taxon>Streptophyta</taxon>
        <taxon>Embryophyta</taxon>
        <taxon>Tracheophyta</taxon>
        <taxon>Spermatophyta</taxon>
        <taxon>Magnoliopsida</taxon>
        <taxon>eudicotyledons</taxon>
        <taxon>Gunneridae</taxon>
        <taxon>Pentapetalae</taxon>
        <taxon>rosids</taxon>
        <taxon>fabids</taxon>
        <taxon>Fabales</taxon>
        <taxon>Fabaceae</taxon>
        <taxon>Papilionoideae</taxon>
        <taxon>50 kb inversion clade</taxon>
        <taxon>dalbergioids sensu lato</taxon>
        <taxon>Dalbergieae</taxon>
        <taxon>Pterocarpus clade</taxon>
        <taxon>Stylosanthes</taxon>
    </lineage>
</organism>
<gene>
    <name evidence="1" type="ORF">PIB30_075963</name>
</gene>
<keyword evidence="2" id="KW-1185">Reference proteome</keyword>
<evidence type="ECO:0000313" key="1">
    <source>
        <dbReference type="EMBL" id="MED6199439.1"/>
    </source>
</evidence>
<accession>A0ABU6XPS8</accession>
<comment type="caution">
    <text evidence="1">The sequence shown here is derived from an EMBL/GenBank/DDBJ whole genome shotgun (WGS) entry which is preliminary data.</text>
</comment>
<sequence length="107" mass="11799">MRGLPRLCVDGWNQGATPKRGQSCLGVDRSLSSTHMRPVSRICVELGFKAVGVAEATGHKGGIWVLAYEAFNIPCKLVDFTEQCVTLDLWWKDKNWIVSVVHGSSQP</sequence>